<feature type="domain" description="Heterokaryon incompatibility" evidence="1">
    <location>
        <begin position="224"/>
        <end position="386"/>
    </location>
</feature>
<evidence type="ECO:0000313" key="3">
    <source>
        <dbReference type="Proteomes" id="UP001583177"/>
    </source>
</evidence>
<keyword evidence="3" id="KW-1185">Reference proteome</keyword>
<dbReference type="Proteomes" id="UP001583177">
    <property type="component" value="Unassembled WGS sequence"/>
</dbReference>
<name>A0ABR3VZ18_9PEZI</name>
<dbReference type="PANTHER" id="PTHR33112">
    <property type="entry name" value="DOMAIN PROTEIN, PUTATIVE-RELATED"/>
    <property type="match status" value="1"/>
</dbReference>
<organism evidence="2 3">
    <name type="scientific">Diaporthe australafricana</name>
    <dbReference type="NCBI Taxonomy" id="127596"/>
    <lineage>
        <taxon>Eukaryota</taxon>
        <taxon>Fungi</taxon>
        <taxon>Dikarya</taxon>
        <taxon>Ascomycota</taxon>
        <taxon>Pezizomycotina</taxon>
        <taxon>Sordariomycetes</taxon>
        <taxon>Sordariomycetidae</taxon>
        <taxon>Diaporthales</taxon>
        <taxon>Diaporthaceae</taxon>
        <taxon>Diaporthe</taxon>
    </lineage>
</organism>
<comment type="caution">
    <text evidence="2">The sequence shown here is derived from an EMBL/GenBank/DDBJ whole genome shotgun (WGS) entry which is preliminary data.</text>
</comment>
<dbReference type="Pfam" id="PF06985">
    <property type="entry name" value="HET"/>
    <property type="match status" value="1"/>
</dbReference>
<proteinExistence type="predicted"/>
<sequence>MLDVLQNSARSCKLCRFFLAELENRFTEWAPDKYKLRLMISLGTRVKKFYPDHSNTGQDTWDCMLLGVFDTRPWQAQPGPKAMMVRRSKQQWESAKPQQQEEVYEYGTRMHCCTEEGDSATYLGLPWLRKIVDYTDSSASLDIANGWLKQCLSVERSGTPSACHVDSQDAESLNDGRDHNVESSTLFPAEQPARLLEILSSDDPDHLECHSVRLIETNGRAYTYAALSYCWGEVADTTWLTKRNTIQQHMQDIDLKSLPATIRDCLHIAASLSVQHVWVDSLCIIQDSASDWETESAKMGGIYRGALLTIAASRSTSSNGGCFNRIKNSFRFIPFAEYTCVESRLCSGQTSRLYFPTGAGYASSQDFSYSEVYGSPLSKRAWVYQEQVLSRRTLYFAGSQLYWECDHCRLSQDNSPQHGVRQYPVLTFSAPLSTSDVVAQWYRGAVEEYTSRGLTNPDDRLVAISAVAKATFLNRRVRYVAGLWEDCILPGLCWHRDGKGQKNTASRCPSWSWASQLSRVTYRALTYRYGEPYQDSSDVAKVLNVQVVSSEKNPFGHVHSGHITLHTRVTTGTVMRDLFGKQNSPLTQFAGADRAALVIPEKSGLRVWQGMAVLDDEGHTWKDVVIALVLEDNHKSEWLLLLLEQTDEKEQTYKRVGLGVLKHDYDSLTEKSKNPNFDRDWTEQAITIV</sequence>
<dbReference type="PANTHER" id="PTHR33112:SF16">
    <property type="entry name" value="HETEROKARYON INCOMPATIBILITY DOMAIN-CONTAINING PROTEIN"/>
    <property type="match status" value="1"/>
</dbReference>
<evidence type="ECO:0000259" key="1">
    <source>
        <dbReference type="Pfam" id="PF06985"/>
    </source>
</evidence>
<accession>A0ABR3VZ18</accession>
<evidence type="ECO:0000313" key="2">
    <source>
        <dbReference type="EMBL" id="KAL1848923.1"/>
    </source>
</evidence>
<dbReference type="EMBL" id="JAWRVE010000209">
    <property type="protein sequence ID" value="KAL1848923.1"/>
    <property type="molecule type" value="Genomic_DNA"/>
</dbReference>
<gene>
    <name evidence="2" type="ORF">Daus18300_013432</name>
</gene>
<reference evidence="2 3" key="1">
    <citation type="journal article" date="2024" name="IMA Fungus">
        <title>IMA Genome - F19 : A genome assembly and annotation guide to empower mycologists, including annotated draft genome sequences of Ceratocystis pirilliformis, Diaporthe australafricana, Fusarium ophioides, Paecilomyces lecythidis, and Sporothrix stenoceras.</title>
        <authorList>
            <person name="Aylward J."/>
            <person name="Wilson A.M."/>
            <person name="Visagie C.M."/>
            <person name="Spraker J."/>
            <person name="Barnes I."/>
            <person name="Buitendag C."/>
            <person name="Ceriani C."/>
            <person name="Del Mar Angel L."/>
            <person name="du Plessis D."/>
            <person name="Fuchs T."/>
            <person name="Gasser K."/>
            <person name="Kramer D."/>
            <person name="Li W."/>
            <person name="Munsamy K."/>
            <person name="Piso A."/>
            <person name="Price J.L."/>
            <person name="Sonnekus B."/>
            <person name="Thomas C."/>
            <person name="van der Nest A."/>
            <person name="van Dijk A."/>
            <person name="van Heerden A."/>
            <person name="van Vuuren N."/>
            <person name="Yilmaz N."/>
            <person name="Duong T.A."/>
            <person name="van der Merwe N.A."/>
            <person name="Wingfield M.J."/>
            <person name="Wingfield B.D."/>
        </authorList>
    </citation>
    <scope>NUCLEOTIDE SEQUENCE [LARGE SCALE GENOMIC DNA]</scope>
    <source>
        <strain evidence="2 3">CMW 18300</strain>
    </source>
</reference>
<dbReference type="InterPro" id="IPR010730">
    <property type="entry name" value="HET"/>
</dbReference>
<protein>
    <recommendedName>
        <fullName evidence="1">Heterokaryon incompatibility domain-containing protein</fullName>
    </recommendedName>
</protein>